<feature type="chain" id="PRO_5046883712" evidence="5">
    <location>
        <begin position="21"/>
        <end position="234"/>
    </location>
</feature>
<comment type="caution">
    <text evidence="8">The sequence shown here is derived from an EMBL/GenBank/DDBJ whole genome shotgun (WGS) entry which is preliminary data.</text>
</comment>
<sequence>MKILSAFVLLIGAAITTASAQTVLSPDEFERKISTTKEIQLLDVRTPEEYEEGHLANSKNLNYKDADFRQQVNKLDKNKPVYVYCLSGGRSGAAAKMLAESGFAEVYDMKGGYMKWTSAGKKTEGSSKSDANKGMSNTKFQQLVSSEKVVLIDFFAPWCAPCQKMLPTVKKLTSEYKGKVKIETIDYDQNKALAKELKIEEVPVFLVYKDGKLINRKSGLLTEADFRELLDSNL</sequence>
<keyword evidence="2" id="KW-0249">Electron transport</keyword>
<dbReference type="Proteomes" id="UP000679725">
    <property type="component" value="Unassembled WGS sequence"/>
</dbReference>
<feature type="domain" description="Rhodanese" evidence="6">
    <location>
        <begin position="35"/>
        <end position="125"/>
    </location>
</feature>
<dbReference type="PROSITE" id="PS50206">
    <property type="entry name" value="RHODANESE_3"/>
    <property type="match status" value="1"/>
</dbReference>
<dbReference type="CDD" id="cd02947">
    <property type="entry name" value="TRX_family"/>
    <property type="match status" value="1"/>
</dbReference>
<dbReference type="PANTHER" id="PTHR45663">
    <property type="entry name" value="GEO12009P1"/>
    <property type="match status" value="1"/>
</dbReference>
<dbReference type="EC" id="2.8.1.1" evidence="8"/>
<dbReference type="Pfam" id="PF00581">
    <property type="entry name" value="Rhodanese"/>
    <property type="match status" value="1"/>
</dbReference>
<dbReference type="CDD" id="cd00158">
    <property type="entry name" value="RHOD"/>
    <property type="match status" value="1"/>
</dbReference>
<keyword evidence="1" id="KW-0813">Transport</keyword>
<keyword evidence="5" id="KW-0732">Signal</keyword>
<evidence type="ECO:0000259" key="7">
    <source>
        <dbReference type="PROSITE" id="PS51352"/>
    </source>
</evidence>
<evidence type="ECO:0000256" key="5">
    <source>
        <dbReference type="SAM" id="SignalP"/>
    </source>
</evidence>
<organism evidence="8 9">
    <name type="scientific">Dyadobacter linearis</name>
    <dbReference type="NCBI Taxonomy" id="2823330"/>
    <lineage>
        <taxon>Bacteria</taxon>
        <taxon>Pseudomonadati</taxon>
        <taxon>Bacteroidota</taxon>
        <taxon>Cytophagia</taxon>
        <taxon>Cytophagales</taxon>
        <taxon>Spirosomataceae</taxon>
        <taxon>Dyadobacter</taxon>
    </lineage>
</organism>
<protein>
    <submittedName>
        <fullName evidence="8">Thiosulfate sulfurtransferase GlpE</fullName>
        <ecNumber evidence="8">2.8.1.1</ecNumber>
    </submittedName>
</protein>
<dbReference type="EMBL" id="CAJRAU010000003">
    <property type="protein sequence ID" value="CAG5070130.1"/>
    <property type="molecule type" value="Genomic_DNA"/>
</dbReference>
<gene>
    <name evidence="8" type="primary">glpE_3</name>
    <name evidence="8" type="ORF">DYBT9623_02870</name>
</gene>
<proteinExistence type="predicted"/>
<dbReference type="SUPFAM" id="SSF52821">
    <property type="entry name" value="Rhodanese/Cell cycle control phosphatase"/>
    <property type="match status" value="1"/>
</dbReference>
<dbReference type="Pfam" id="PF00085">
    <property type="entry name" value="Thioredoxin"/>
    <property type="match status" value="1"/>
</dbReference>
<evidence type="ECO:0000256" key="2">
    <source>
        <dbReference type="ARBA" id="ARBA00022982"/>
    </source>
</evidence>
<evidence type="ECO:0000256" key="3">
    <source>
        <dbReference type="ARBA" id="ARBA00023157"/>
    </source>
</evidence>
<dbReference type="PANTHER" id="PTHR45663:SF11">
    <property type="entry name" value="GEO12009P1"/>
    <property type="match status" value="1"/>
</dbReference>
<evidence type="ECO:0000256" key="1">
    <source>
        <dbReference type="ARBA" id="ARBA00022448"/>
    </source>
</evidence>
<feature type="domain" description="Thioredoxin" evidence="7">
    <location>
        <begin position="117"/>
        <end position="234"/>
    </location>
</feature>
<evidence type="ECO:0000256" key="4">
    <source>
        <dbReference type="ARBA" id="ARBA00023284"/>
    </source>
</evidence>
<keyword evidence="9" id="KW-1185">Reference proteome</keyword>
<dbReference type="GO" id="GO:0004792">
    <property type="term" value="F:thiosulfate-cyanide sulfurtransferase activity"/>
    <property type="evidence" value="ECO:0007669"/>
    <property type="project" value="UniProtKB-EC"/>
</dbReference>
<evidence type="ECO:0000259" key="6">
    <source>
        <dbReference type="PROSITE" id="PS50206"/>
    </source>
</evidence>
<keyword evidence="4" id="KW-0676">Redox-active center</keyword>
<dbReference type="Gene3D" id="3.40.30.10">
    <property type="entry name" value="Glutaredoxin"/>
    <property type="match status" value="1"/>
</dbReference>
<reference evidence="8 9" key="1">
    <citation type="submission" date="2021-04" db="EMBL/GenBank/DDBJ databases">
        <authorList>
            <person name="Rodrigo-Torres L."/>
            <person name="Arahal R. D."/>
            <person name="Lucena T."/>
        </authorList>
    </citation>
    <scope>NUCLEOTIDE SEQUENCE [LARGE SCALE GENOMIC DNA]</scope>
    <source>
        <strain evidence="8 9">CECT 9623</strain>
    </source>
</reference>
<dbReference type="InterPro" id="IPR001763">
    <property type="entry name" value="Rhodanese-like_dom"/>
</dbReference>
<name>A0ABM8URH0_9BACT</name>
<dbReference type="SMART" id="SM00450">
    <property type="entry name" value="RHOD"/>
    <property type="match status" value="1"/>
</dbReference>
<dbReference type="Gene3D" id="3.40.250.10">
    <property type="entry name" value="Rhodanese-like domain"/>
    <property type="match status" value="1"/>
</dbReference>
<dbReference type="InterPro" id="IPR017937">
    <property type="entry name" value="Thioredoxin_CS"/>
</dbReference>
<evidence type="ECO:0000313" key="9">
    <source>
        <dbReference type="Proteomes" id="UP000679725"/>
    </source>
</evidence>
<dbReference type="PROSITE" id="PS00194">
    <property type="entry name" value="THIOREDOXIN_1"/>
    <property type="match status" value="1"/>
</dbReference>
<keyword evidence="3" id="KW-1015">Disulfide bond</keyword>
<dbReference type="SUPFAM" id="SSF52833">
    <property type="entry name" value="Thioredoxin-like"/>
    <property type="match status" value="1"/>
</dbReference>
<dbReference type="InterPro" id="IPR013766">
    <property type="entry name" value="Thioredoxin_domain"/>
</dbReference>
<dbReference type="InterPro" id="IPR036249">
    <property type="entry name" value="Thioredoxin-like_sf"/>
</dbReference>
<dbReference type="PROSITE" id="PS51352">
    <property type="entry name" value="THIOREDOXIN_2"/>
    <property type="match status" value="1"/>
</dbReference>
<dbReference type="InterPro" id="IPR036873">
    <property type="entry name" value="Rhodanese-like_dom_sf"/>
</dbReference>
<keyword evidence="8" id="KW-0808">Transferase</keyword>
<evidence type="ECO:0000313" key="8">
    <source>
        <dbReference type="EMBL" id="CAG5070130.1"/>
    </source>
</evidence>
<accession>A0ABM8URH0</accession>
<feature type="signal peptide" evidence="5">
    <location>
        <begin position="1"/>
        <end position="20"/>
    </location>
</feature>
<dbReference type="RefSeq" id="WP_215234193.1">
    <property type="nucleotide sequence ID" value="NZ_CAJRAU010000003.1"/>
</dbReference>